<sequence length="216" mass="23977">MKKHQSILAIVALSVGLAIVSLNSFASGDADQYLAMEHYQTMEHHHHHAMVGNGYTRSVVSYQTPDVKLMDTHGKKVALNDSLDVDQPVMLNFIFTTCTTICPVMSATFSQVQEKLGPNAGTVRMVSISIDPEHDSPAKLNEYAKRFEAGPQWSMLTGSVEDSIAVQRAFNVYRGDKMNHEPVTFLRKGADKPWVRIDGFASADELLREYHGLVPD</sequence>
<dbReference type="GO" id="GO:0046872">
    <property type="term" value="F:metal ion binding"/>
    <property type="evidence" value="ECO:0007669"/>
    <property type="project" value="UniProtKB-KW"/>
</dbReference>
<evidence type="ECO:0000313" key="7">
    <source>
        <dbReference type="EMBL" id="BBI99718.1"/>
    </source>
</evidence>
<dbReference type="PANTHER" id="PTHR12151">
    <property type="entry name" value="ELECTRON TRANSPORT PROTIN SCO1/SENC FAMILY MEMBER"/>
    <property type="match status" value="1"/>
</dbReference>
<dbReference type="Pfam" id="PF02630">
    <property type="entry name" value="SCO1-SenC"/>
    <property type="match status" value="1"/>
</dbReference>
<feature type="domain" description="Thioredoxin" evidence="6">
    <location>
        <begin position="58"/>
        <end position="215"/>
    </location>
</feature>
<feature type="chain" id="PRO_5042963959" evidence="5">
    <location>
        <begin position="27"/>
        <end position="216"/>
    </location>
</feature>
<feature type="binding site" evidence="3">
    <location>
        <position position="102"/>
    </location>
    <ligand>
        <name>Cu cation</name>
        <dbReference type="ChEBI" id="CHEBI:23378"/>
    </ligand>
</feature>
<organism evidence="7 8">
    <name type="scientific">Ferrigenium kumadai</name>
    <dbReference type="NCBI Taxonomy" id="1682490"/>
    <lineage>
        <taxon>Bacteria</taxon>
        <taxon>Pseudomonadati</taxon>
        <taxon>Pseudomonadota</taxon>
        <taxon>Betaproteobacteria</taxon>
        <taxon>Nitrosomonadales</taxon>
        <taxon>Gallionellaceae</taxon>
        <taxon>Ferrigenium</taxon>
    </lineage>
</organism>
<accession>A0AAN1SZ15</accession>
<evidence type="ECO:0000256" key="1">
    <source>
        <dbReference type="ARBA" id="ARBA00010996"/>
    </source>
</evidence>
<keyword evidence="5" id="KW-0732">Signal</keyword>
<evidence type="ECO:0000256" key="5">
    <source>
        <dbReference type="SAM" id="SignalP"/>
    </source>
</evidence>
<reference evidence="7 8" key="1">
    <citation type="submission" date="2019-03" db="EMBL/GenBank/DDBJ databases">
        <title>Complete genome sequence of Ferrigenium kumadai strain An22, a microaerophilic iron-oxidizing bacterium isolated from a paddy field soil.</title>
        <authorList>
            <person name="Watanabe T."/>
            <person name="Asakawa S."/>
        </authorList>
    </citation>
    <scope>NUCLEOTIDE SEQUENCE [LARGE SCALE GENOMIC DNA]</scope>
    <source>
        <strain evidence="7 8">An22</strain>
    </source>
</reference>
<feature type="disulfide bond" description="Redox-active" evidence="4">
    <location>
        <begin position="98"/>
        <end position="102"/>
    </location>
</feature>
<evidence type="ECO:0000256" key="3">
    <source>
        <dbReference type="PIRSR" id="PIRSR603782-1"/>
    </source>
</evidence>
<feature type="signal peptide" evidence="5">
    <location>
        <begin position="1"/>
        <end position="26"/>
    </location>
</feature>
<dbReference type="CDD" id="cd02968">
    <property type="entry name" value="SCO"/>
    <property type="match status" value="1"/>
</dbReference>
<comment type="similarity">
    <text evidence="1">Belongs to the SCO1/2 family.</text>
</comment>
<feature type="binding site" evidence="3">
    <location>
        <position position="98"/>
    </location>
    <ligand>
        <name>Cu cation</name>
        <dbReference type="ChEBI" id="CHEBI:23378"/>
    </ligand>
</feature>
<evidence type="ECO:0000256" key="4">
    <source>
        <dbReference type="PIRSR" id="PIRSR603782-2"/>
    </source>
</evidence>
<protein>
    <submittedName>
        <fullName evidence="7">Photosynthetic protein synthase I</fullName>
    </submittedName>
</protein>
<dbReference type="Gene3D" id="3.40.30.10">
    <property type="entry name" value="Glutaredoxin"/>
    <property type="match status" value="1"/>
</dbReference>
<dbReference type="Proteomes" id="UP001319121">
    <property type="component" value="Chromosome"/>
</dbReference>
<evidence type="ECO:0000313" key="8">
    <source>
        <dbReference type="Proteomes" id="UP001319121"/>
    </source>
</evidence>
<dbReference type="AlphaFoldDB" id="A0AAN1SZ15"/>
<evidence type="ECO:0000259" key="6">
    <source>
        <dbReference type="PROSITE" id="PS51352"/>
    </source>
</evidence>
<keyword evidence="4" id="KW-1015">Disulfide bond</keyword>
<keyword evidence="3" id="KW-0479">Metal-binding</keyword>
<dbReference type="PANTHER" id="PTHR12151:SF25">
    <property type="entry name" value="LINALOOL DEHYDRATASE_ISOMERASE DOMAIN-CONTAINING PROTEIN"/>
    <property type="match status" value="1"/>
</dbReference>
<dbReference type="PROSITE" id="PS51352">
    <property type="entry name" value="THIOREDOXIN_2"/>
    <property type="match status" value="1"/>
</dbReference>
<dbReference type="EMBL" id="AP019536">
    <property type="protein sequence ID" value="BBI99718.1"/>
    <property type="molecule type" value="Genomic_DNA"/>
</dbReference>
<evidence type="ECO:0000256" key="2">
    <source>
        <dbReference type="ARBA" id="ARBA00023008"/>
    </source>
</evidence>
<name>A0AAN1SZ15_9PROT</name>
<keyword evidence="8" id="KW-1185">Reference proteome</keyword>
<dbReference type="RefSeq" id="WP_212784949.1">
    <property type="nucleotide sequence ID" value="NZ_AP019536.1"/>
</dbReference>
<dbReference type="KEGG" id="fku:FGKAn22_14110"/>
<dbReference type="SUPFAM" id="SSF52833">
    <property type="entry name" value="Thioredoxin-like"/>
    <property type="match status" value="1"/>
</dbReference>
<keyword evidence="2 3" id="KW-0186">Copper</keyword>
<dbReference type="InterPro" id="IPR036249">
    <property type="entry name" value="Thioredoxin-like_sf"/>
</dbReference>
<gene>
    <name evidence="7" type="ORF">FGKAn22_14110</name>
</gene>
<dbReference type="InterPro" id="IPR013766">
    <property type="entry name" value="Thioredoxin_domain"/>
</dbReference>
<proteinExistence type="inferred from homology"/>
<dbReference type="InterPro" id="IPR003782">
    <property type="entry name" value="SCO1/SenC"/>
</dbReference>